<accession>A0A838L828</accession>
<proteinExistence type="predicted"/>
<name>A0A838L828_9SPHN</name>
<keyword evidence="2" id="KW-0238">DNA-binding</keyword>
<gene>
    <name evidence="5" type="ORF">HZF05_06255</name>
</gene>
<dbReference type="Pfam" id="PF00392">
    <property type="entry name" value="GntR"/>
    <property type="match status" value="1"/>
</dbReference>
<dbReference type="PANTHER" id="PTHR43537">
    <property type="entry name" value="TRANSCRIPTIONAL REGULATOR, GNTR FAMILY"/>
    <property type="match status" value="1"/>
</dbReference>
<dbReference type="InterPro" id="IPR011711">
    <property type="entry name" value="GntR_C"/>
</dbReference>
<feature type="domain" description="HTH gntR-type" evidence="4">
    <location>
        <begin position="22"/>
        <end position="89"/>
    </location>
</feature>
<dbReference type="CDD" id="cd07377">
    <property type="entry name" value="WHTH_GntR"/>
    <property type="match status" value="1"/>
</dbReference>
<dbReference type="GO" id="GO:0003677">
    <property type="term" value="F:DNA binding"/>
    <property type="evidence" value="ECO:0007669"/>
    <property type="project" value="UniProtKB-KW"/>
</dbReference>
<keyword evidence="6" id="KW-1185">Reference proteome</keyword>
<dbReference type="SUPFAM" id="SSF46785">
    <property type="entry name" value="Winged helix' DNA-binding domain"/>
    <property type="match status" value="1"/>
</dbReference>
<dbReference type="Gene3D" id="1.20.120.530">
    <property type="entry name" value="GntR ligand-binding domain-like"/>
    <property type="match status" value="1"/>
</dbReference>
<evidence type="ECO:0000313" key="5">
    <source>
        <dbReference type="EMBL" id="MBA2933698.1"/>
    </source>
</evidence>
<dbReference type="InterPro" id="IPR036388">
    <property type="entry name" value="WH-like_DNA-bd_sf"/>
</dbReference>
<evidence type="ECO:0000313" key="6">
    <source>
        <dbReference type="Proteomes" id="UP000570166"/>
    </source>
</evidence>
<dbReference type="InterPro" id="IPR036390">
    <property type="entry name" value="WH_DNA-bd_sf"/>
</dbReference>
<dbReference type="EMBL" id="JACEIB010000003">
    <property type="protein sequence ID" value="MBA2933698.1"/>
    <property type="molecule type" value="Genomic_DNA"/>
</dbReference>
<evidence type="ECO:0000256" key="3">
    <source>
        <dbReference type="ARBA" id="ARBA00023163"/>
    </source>
</evidence>
<dbReference type="Gene3D" id="1.10.10.10">
    <property type="entry name" value="Winged helix-like DNA-binding domain superfamily/Winged helix DNA-binding domain"/>
    <property type="match status" value="1"/>
</dbReference>
<dbReference type="PANTHER" id="PTHR43537:SF24">
    <property type="entry name" value="GLUCONATE OPERON TRANSCRIPTIONAL REPRESSOR"/>
    <property type="match status" value="1"/>
</dbReference>
<keyword evidence="1" id="KW-0805">Transcription regulation</keyword>
<dbReference type="SMART" id="SM00345">
    <property type="entry name" value="HTH_GNTR"/>
    <property type="match status" value="1"/>
</dbReference>
<dbReference type="PROSITE" id="PS50949">
    <property type="entry name" value="HTH_GNTR"/>
    <property type="match status" value="1"/>
</dbReference>
<evidence type="ECO:0000256" key="1">
    <source>
        <dbReference type="ARBA" id="ARBA00023015"/>
    </source>
</evidence>
<protein>
    <submittedName>
        <fullName evidence="5">GntR family transcriptional regulator</fullName>
    </submittedName>
</protein>
<dbReference type="SUPFAM" id="SSF48008">
    <property type="entry name" value="GntR ligand-binding domain-like"/>
    <property type="match status" value="1"/>
</dbReference>
<evidence type="ECO:0000259" key="4">
    <source>
        <dbReference type="PROSITE" id="PS50949"/>
    </source>
</evidence>
<comment type="caution">
    <text evidence="5">The sequence shown here is derived from an EMBL/GenBank/DDBJ whole genome shotgun (WGS) entry which is preliminary data.</text>
</comment>
<sequence length="239" mass="26015">MGGWMLDQIGDGEFAGWGASPLTLRQAVIERLRDAIILGMLKPGELLRDTALANRLGVSATPIREALGDLAAEGLIEIEARRLKRVTPIDSKAMADLFLVQGELWRLGYVWGMPKVGRAGQSELEAAISHYRVALSKDDALGAIRAGHAFHTVFITASGNGELLRSTLDRRSLIARFILLHGRETLSENGLQLHEAMLGAFREGAYPEVLSHLDRLTRRLFQLATAAGSTAKPQSKKVA</sequence>
<dbReference type="AlphaFoldDB" id="A0A838L828"/>
<organism evidence="5 6">
    <name type="scientific">Sphingomonas chungangi</name>
    <dbReference type="NCBI Taxonomy" id="2683589"/>
    <lineage>
        <taxon>Bacteria</taxon>
        <taxon>Pseudomonadati</taxon>
        <taxon>Pseudomonadota</taxon>
        <taxon>Alphaproteobacteria</taxon>
        <taxon>Sphingomonadales</taxon>
        <taxon>Sphingomonadaceae</taxon>
        <taxon>Sphingomonas</taxon>
    </lineage>
</organism>
<dbReference type="InterPro" id="IPR008920">
    <property type="entry name" value="TF_FadR/GntR_C"/>
</dbReference>
<dbReference type="Proteomes" id="UP000570166">
    <property type="component" value="Unassembled WGS sequence"/>
</dbReference>
<dbReference type="GO" id="GO:0003700">
    <property type="term" value="F:DNA-binding transcription factor activity"/>
    <property type="evidence" value="ECO:0007669"/>
    <property type="project" value="InterPro"/>
</dbReference>
<dbReference type="InterPro" id="IPR000524">
    <property type="entry name" value="Tscrpt_reg_HTH_GntR"/>
</dbReference>
<dbReference type="Pfam" id="PF07729">
    <property type="entry name" value="FCD"/>
    <property type="match status" value="1"/>
</dbReference>
<keyword evidence="3" id="KW-0804">Transcription</keyword>
<evidence type="ECO:0000256" key="2">
    <source>
        <dbReference type="ARBA" id="ARBA00023125"/>
    </source>
</evidence>
<reference evidence="5 6" key="1">
    <citation type="submission" date="2020-07" db="EMBL/GenBank/DDBJ databases">
        <authorList>
            <person name="Sun Q."/>
        </authorList>
    </citation>
    <scope>NUCLEOTIDE SEQUENCE [LARGE SCALE GENOMIC DNA]</scope>
    <source>
        <strain evidence="5 6">CGMCC 1.13654</strain>
    </source>
</reference>